<name>A0A811R0A8_9POAL</name>
<sequence>MADSQARLVGGEPKPGGGRSVDPSPGTDESLEISPSCRPSAPPTQRKHTNRIATPPQIGLWRPPRSQQPLKRLPIDARTLPPRGQENLRNKSERVEERGGETSDVYLERMASTSRCCPTAWFASFALFFFLLLVRELCSCGCGMGEVEKVRERASGQAQCHSREGSRQGGGAGRERE</sequence>
<evidence type="ECO:0000313" key="3">
    <source>
        <dbReference type="Proteomes" id="UP000604825"/>
    </source>
</evidence>
<protein>
    <submittedName>
        <fullName evidence="2">Uncharacterized protein</fullName>
    </submittedName>
</protein>
<dbReference type="EMBL" id="CAJGYO010000012">
    <property type="protein sequence ID" value="CAD6262395.1"/>
    <property type="molecule type" value="Genomic_DNA"/>
</dbReference>
<dbReference type="AlphaFoldDB" id="A0A811R0A8"/>
<gene>
    <name evidence="2" type="ORF">NCGR_LOCUS45743</name>
</gene>
<feature type="compositionally biased region" description="Gly residues" evidence="1">
    <location>
        <begin position="167"/>
        <end position="177"/>
    </location>
</feature>
<feature type="region of interest" description="Disordered" evidence="1">
    <location>
        <begin position="153"/>
        <end position="177"/>
    </location>
</feature>
<evidence type="ECO:0000313" key="2">
    <source>
        <dbReference type="EMBL" id="CAD6262395.1"/>
    </source>
</evidence>
<evidence type="ECO:0000256" key="1">
    <source>
        <dbReference type="SAM" id="MobiDB-lite"/>
    </source>
</evidence>
<dbReference type="Proteomes" id="UP000604825">
    <property type="component" value="Unassembled WGS sequence"/>
</dbReference>
<reference evidence="2" key="1">
    <citation type="submission" date="2020-10" db="EMBL/GenBank/DDBJ databases">
        <authorList>
            <person name="Han B."/>
            <person name="Lu T."/>
            <person name="Zhao Q."/>
            <person name="Huang X."/>
            <person name="Zhao Y."/>
        </authorList>
    </citation>
    <scope>NUCLEOTIDE SEQUENCE</scope>
</reference>
<organism evidence="2 3">
    <name type="scientific">Miscanthus lutarioriparius</name>
    <dbReference type="NCBI Taxonomy" id="422564"/>
    <lineage>
        <taxon>Eukaryota</taxon>
        <taxon>Viridiplantae</taxon>
        <taxon>Streptophyta</taxon>
        <taxon>Embryophyta</taxon>
        <taxon>Tracheophyta</taxon>
        <taxon>Spermatophyta</taxon>
        <taxon>Magnoliopsida</taxon>
        <taxon>Liliopsida</taxon>
        <taxon>Poales</taxon>
        <taxon>Poaceae</taxon>
        <taxon>PACMAD clade</taxon>
        <taxon>Panicoideae</taxon>
        <taxon>Andropogonodae</taxon>
        <taxon>Andropogoneae</taxon>
        <taxon>Saccharinae</taxon>
        <taxon>Miscanthus</taxon>
    </lineage>
</organism>
<feature type="compositionally biased region" description="Basic and acidic residues" evidence="1">
    <location>
        <begin position="86"/>
        <end position="101"/>
    </location>
</feature>
<accession>A0A811R0A8</accession>
<comment type="caution">
    <text evidence="2">The sequence shown here is derived from an EMBL/GenBank/DDBJ whole genome shotgun (WGS) entry which is preliminary data.</text>
</comment>
<proteinExistence type="predicted"/>
<keyword evidence="3" id="KW-1185">Reference proteome</keyword>
<feature type="region of interest" description="Disordered" evidence="1">
    <location>
        <begin position="1"/>
        <end position="101"/>
    </location>
</feature>